<dbReference type="OrthoDB" id="2594680at2"/>
<dbReference type="Proteomes" id="UP000012589">
    <property type="component" value="Unassembled WGS sequence"/>
</dbReference>
<dbReference type="STRING" id="1235802.C823_02686"/>
<evidence type="ECO:0000256" key="1">
    <source>
        <dbReference type="SAM" id="MobiDB-lite"/>
    </source>
</evidence>
<organism evidence="2 3">
    <name type="scientific">Eubacterium plexicaudatum ASF492</name>
    <dbReference type="NCBI Taxonomy" id="1235802"/>
    <lineage>
        <taxon>Bacteria</taxon>
        <taxon>Bacillati</taxon>
        <taxon>Bacillota</taxon>
        <taxon>Clostridia</taxon>
        <taxon>Eubacteriales</taxon>
        <taxon>Eubacteriaceae</taxon>
        <taxon>Eubacterium</taxon>
    </lineage>
</organism>
<comment type="caution">
    <text evidence="2">The sequence shown here is derived from an EMBL/GenBank/DDBJ whole genome shotgun (WGS) entry which is preliminary data.</text>
</comment>
<gene>
    <name evidence="2" type="ORF">C823_02686</name>
</gene>
<name>N2AHW0_9FIRM</name>
<dbReference type="eggNOG" id="ENOG5033J61">
    <property type="taxonomic scope" value="Bacteria"/>
</dbReference>
<accession>N2AHW0</accession>
<keyword evidence="3" id="KW-1185">Reference proteome</keyword>
<protein>
    <submittedName>
        <fullName evidence="2">Uncharacterized protein</fullName>
    </submittedName>
</protein>
<dbReference type="AlphaFoldDB" id="N2AHW0"/>
<feature type="region of interest" description="Disordered" evidence="1">
    <location>
        <begin position="124"/>
        <end position="179"/>
    </location>
</feature>
<proteinExistence type="predicted"/>
<dbReference type="EMBL" id="AQFT01000086">
    <property type="protein sequence ID" value="EMZ25835.1"/>
    <property type="molecule type" value="Genomic_DNA"/>
</dbReference>
<evidence type="ECO:0000313" key="2">
    <source>
        <dbReference type="EMBL" id="EMZ25835.1"/>
    </source>
</evidence>
<sequence>MSEEKEKMIRFIDSHYNPLFYVPDGGNVVLTFSDGEKATRPCKFLDEYHTQVGYNVYHICQFAELMERNGTSYVPEKPMPLPKMCYSTLPATGELILLIQGEKGYRKCDNSAPYREQNEMTAAQKNRRMGVTPQQEAAMRGGATRGWSTPAARTSSYDLKGNPAAPARGRTQKSREEAR</sequence>
<dbReference type="PATRIC" id="fig|1235802.3.peg.2836"/>
<evidence type="ECO:0000313" key="3">
    <source>
        <dbReference type="Proteomes" id="UP000012589"/>
    </source>
</evidence>
<dbReference type="HOGENOM" id="CLU_1501345_0_0_9"/>
<reference evidence="2 3" key="1">
    <citation type="journal article" date="2014" name="Genome Announc.">
        <title>Draft genome sequences of the altered schaedler flora, a defined bacterial community from gnotobiotic mice.</title>
        <authorList>
            <person name="Wannemuehler M.J."/>
            <person name="Overstreet A.M."/>
            <person name="Ward D.V."/>
            <person name="Phillips G.J."/>
        </authorList>
    </citation>
    <scope>NUCLEOTIDE SEQUENCE [LARGE SCALE GENOMIC DNA]</scope>
    <source>
        <strain evidence="2 3">ASF492</strain>
    </source>
</reference>